<organism evidence="4 5">
    <name type="scientific">Cyclonatronum proteinivorum</name>
    <dbReference type="NCBI Taxonomy" id="1457365"/>
    <lineage>
        <taxon>Bacteria</taxon>
        <taxon>Pseudomonadati</taxon>
        <taxon>Balneolota</taxon>
        <taxon>Balneolia</taxon>
        <taxon>Balneolales</taxon>
        <taxon>Cyclonatronaceae</taxon>
        <taxon>Cyclonatronum</taxon>
    </lineage>
</organism>
<reference evidence="4 5" key="1">
    <citation type="submission" date="2018-03" db="EMBL/GenBank/DDBJ databases">
        <title>Phenotypic and genomic properties of Cyclonatronum proteinivorum gen. nov., sp. nov., a haloalkaliphilic bacteroidete from soda lakes possessing Na+-translocating rhodopsin.</title>
        <authorList>
            <person name="Toshchakov S.V."/>
            <person name="Korzhenkov A."/>
            <person name="Samarov N.I."/>
            <person name="Kublanov I.V."/>
            <person name="Muntyan M.S."/>
            <person name="Sorokin D.Y."/>
        </authorList>
    </citation>
    <scope>NUCLEOTIDE SEQUENCE [LARGE SCALE GENOMIC DNA]</scope>
    <source>
        <strain evidence="4 5">Omega</strain>
    </source>
</reference>
<dbReference type="OrthoDB" id="9799147at2"/>
<gene>
    <name evidence="4" type="ORF">CYPRO_2855</name>
</gene>
<dbReference type="KEGG" id="cprv:CYPRO_2855"/>
<dbReference type="PANTHER" id="PTHR36449">
    <property type="entry name" value="ACETYLTRANSFERASE-RELATED"/>
    <property type="match status" value="1"/>
</dbReference>
<evidence type="ECO:0000256" key="1">
    <source>
        <dbReference type="ARBA" id="ARBA00022649"/>
    </source>
</evidence>
<accession>A0A345UNP1</accession>
<keyword evidence="1" id="KW-1277">Toxin-antitoxin system</keyword>
<dbReference type="Gene3D" id="3.40.630.30">
    <property type="match status" value="1"/>
</dbReference>
<dbReference type="AlphaFoldDB" id="A0A345UNP1"/>
<proteinExistence type="predicted"/>
<evidence type="ECO:0000256" key="2">
    <source>
        <dbReference type="ARBA" id="ARBA00022679"/>
    </source>
</evidence>
<evidence type="ECO:0000313" key="4">
    <source>
        <dbReference type="EMBL" id="AXJ02093.1"/>
    </source>
</evidence>
<keyword evidence="3" id="KW-0012">Acyltransferase</keyword>
<evidence type="ECO:0000256" key="3">
    <source>
        <dbReference type="ARBA" id="ARBA00023315"/>
    </source>
</evidence>
<dbReference type="Proteomes" id="UP000254808">
    <property type="component" value="Chromosome"/>
</dbReference>
<evidence type="ECO:0008006" key="6">
    <source>
        <dbReference type="Google" id="ProtNLM"/>
    </source>
</evidence>
<keyword evidence="5" id="KW-1185">Reference proteome</keyword>
<sequence>MTYLTELLTTKHIKDKFDCSQGQLSQYLHKQANQDMKRKLAACFVIVNSHNEIKGYYTLSNAGIQKELLPIEVIKKMPPSYTALPVTLLGRLARDKRYDGERLGERLLLDALKRSYVASKSIGSMAVIVDPIDEAARSFYLKYGFIDLADSVKMFLPMKTIAALLLDT</sequence>
<dbReference type="RefSeq" id="WP_114985223.1">
    <property type="nucleotide sequence ID" value="NZ_CP027806.1"/>
</dbReference>
<dbReference type="EMBL" id="CP027806">
    <property type="protein sequence ID" value="AXJ02093.1"/>
    <property type="molecule type" value="Genomic_DNA"/>
</dbReference>
<evidence type="ECO:0000313" key="5">
    <source>
        <dbReference type="Proteomes" id="UP000254808"/>
    </source>
</evidence>
<dbReference type="InterPro" id="IPR016181">
    <property type="entry name" value="Acyl_CoA_acyltransferase"/>
</dbReference>
<keyword evidence="2" id="KW-0808">Transferase</keyword>
<dbReference type="PANTHER" id="PTHR36449:SF1">
    <property type="entry name" value="ACETYLTRANSFERASE"/>
    <property type="match status" value="1"/>
</dbReference>
<protein>
    <recommendedName>
        <fullName evidence="6">Acetyltransferase (GNAT) domain-containing protein</fullName>
    </recommendedName>
</protein>
<name>A0A345UNP1_9BACT</name>
<dbReference type="GO" id="GO:0016746">
    <property type="term" value="F:acyltransferase activity"/>
    <property type="evidence" value="ECO:0007669"/>
    <property type="project" value="UniProtKB-KW"/>
</dbReference>
<dbReference type="SUPFAM" id="SSF55729">
    <property type="entry name" value="Acyl-CoA N-acyltransferases (Nat)"/>
    <property type="match status" value="1"/>
</dbReference>